<reference evidence="1 2" key="1">
    <citation type="journal article" date="2009" name="J. Mol. Biol.">
        <title>The genome of Bacillus subtilis bacteriophage SPO1.</title>
        <authorList>
            <person name="Stewart C.R."/>
            <person name="Casjens S.R."/>
            <person name="Cresawn S.G."/>
            <person name="Houtz J.M."/>
            <person name="Smith A.L."/>
            <person name="Ford M.E."/>
            <person name="Peebles C.L."/>
            <person name="Hatfull G.F."/>
            <person name="Hendrix R.W."/>
            <person name="Huang W.M."/>
            <person name="Pedulla M.L."/>
        </authorList>
    </citation>
    <scope>NUCLEOTIDE SEQUENCE [LARGE SCALE GENOMIC DNA]</scope>
</reference>
<organism evidence="1 2">
    <name type="scientific">Bacillus phage SP01</name>
    <name type="common">Bacteriophage SP01</name>
    <dbReference type="NCBI Taxonomy" id="2884427"/>
    <lineage>
        <taxon>Viruses</taxon>
        <taxon>Duplodnaviria</taxon>
        <taxon>Heunggongvirae</taxon>
        <taxon>Uroviricota</taxon>
        <taxon>Caudoviricetes</taxon>
        <taxon>Herelleviridae</taxon>
        <taxon>Spounavirinae</taxon>
        <taxon>Okubovirus</taxon>
        <taxon>Okubovirus SPO1</taxon>
    </lineage>
</organism>
<proteinExistence type="predicted"/>
<dbReference type="KEGG" id="vg:7008995"/>
<name>B6V2H8_BPSP1</name>
<protein>
    <submittedName>
        <fullName evidence="1">Gp38</fullName>
    </submittedName>
</protein>
<accession>B6V2H8</accession>
<evidence type="ECO:0000313" key="2">
    <source>
        <dbReference type="Proteomes" id="UP000001590"/>
    </source>
</evidence>
<sequence length="190" mass="21715">MSVQIKHGNKTFVVDPSGDVKEGSYVLYLYEYRLGEVDVGRVSEVANDGRLYLDGPGVIVTLDQPFILLKEVVEEEEDEDDRIDAEFHNDPLLRKLENTTEKLTPEETQLAQWTTMTRVFSHDLKKGIPYAIKHKNSGNILYGLYSGLLNPVTALFRHLNEESKISIEQLKSGLIEIYEVVEDEEESIWN</sequence>
<organismHost>
    <name type="scientific">Bacillus subtilis</name>
    <dbReference type="NCBI Taxonomy" id="1423"/>
</organismHost>
<keyword evidence="2" id="KW-1185">Reference proteome</keyword>
<dbReference type="RefSeq" id="YP_002300282.1">
    <property type="nucleotide sequence ID" value="NC_011421.1"/>
</dbReference>
<gene>
    <name evidence="1" type="primary">38</name>
    <name evidence="1" type="ORF">SPO1_6</name>
</gene>
<dbReference type="EMBL" id="FJ230960">
    <property type="protein sequence ID" value="ACI90911.1"/>
    <property type="molecule type" value="Genomic_DNA"/>
</dbReference>
<evidence type="ECO:0000313" key="1">
    <source>
        <dbReference type="EMBL" id="ACI90911.1"/>
    </source>
</evidence>
<dbReference type="Proteomes" id="UP000001590">
    <property type="component" value="Segment"/>
</dbReference>
<dbReference type="GeneID" id="7008995"/>